<gene>
    <name evidence="2" type="ORF">F503_06280</name>
</gene>
<dbReference type="PROSITE" id="PS51186">
    <property type="entry name" value="GNAT"/>
    <property type="match status" value="1"/>
</dbReference>
<evidence type="ECO:0000313" key="2">
    <source>
        <dbReference type="EMBL" id="EPE04731.1"/>
    </source>
</evidence>
<keyword evidence="2" id="KW-0808">Transferase</keyword>
<accession>S3BZ57</accession>
<dbReference type="OMA" id="DILYRTW"/>
<dbReference type="HOGENOM" id="CLU_013985_3_4_1"/>
<protein>
    <submittedName>
        <fullName evidence="2">Acetyltransferase</fullName>
    </submittedName>
</protein>
<reference evidence="2 3" key="1">
    <citation type="journal article" date="2013" name="BMC Genomics">
        <title>The genome and transcriptome of the pine saprophyte Ophiostoma piceae, and a comparison with the bark beetle-associated pine pathogen Grosmannia clavigera.</title>
        <authorList>
            <person name="Haridas S."/>
            <person name="Wang Y."/>
            <person name="Lim L."/>
            <person name="Massoumi Alamouti S."/>
            <person name="Jackman S."/>
            <person name="Docking R."/>
            <person name="Robertson G."/>
            <person name="Birol I."/>
            <person name="Bohlmann J."/>
            <person name="Breuil C."/>
        </authorList>
    </citation>
    <scope>NUCLEOTIDE SEQUENCE [LARGE SCALE GENOMIC DNA]</scope>
    <source>
        <strain evidence="2 3">UAMH 11346</strain>
    </source>
</reference>
<dbReference type="Gene3D" id="3.40.630.30">
    <property type="match status" value="1"/>
</dbReference>
<dbReference type="Pfam" id="PF13302">
    <property type="entry name" value="Acetyltransf_3"/>
    <property type="match status" value="1"/>
</dbReference>
<sequence>MHPFPTEPVVWLPNCVLRPYHVSDLEPMRAAADDPAMPRFMRDVFPEPYTREDALFWLRVCRTPNLPDADTKGDAALEPETPELHLAICLHDGTFAGGLGLRSNSPDGTDRHTREIGYWIARPQWGRGLATEAAGGFARWALAPPPEALTHPYTRCLFKDGPLRRVEAGIFAGNTPSTRVLARAGFVREGVRRQAVVKRGEMHDVIMFGLVQADLNKAEPEESAEKA</sequence>
<dbReference type="InterPro" id="IPR051908">
    <property type="entry name" value="Ribosomal_N-acetyltransferase"/>
</dbReference>
<dbReference type="Proteomes" id="UP000016923">
    <property type="component" value="Unassembled WGS sequence"/>
</dbReference>
<dbReference type="GO" id="GO:0005737">
    <property type="term" value="C:cytoplasm"/>
    <property type="evidence" value="ECO:0007669"/>
    <property type="project" value="TreeGrafter"/>
</dbReference>
<evidence type="ECO:0000313" key="3">
    <source>
        <dbReference type="Proteomes" id="UP000016923"/>
    </source>
</evidence>
<organism evidence="2 3">
    <name type="scientific">Ophiostoma piceae (strain UAMH 11346)</name>
    <name type="common">Sap stain fungus</name>
    <dbReference type="NCBI Taxonomy" id="1262450"/>
    <lineage>
        <taxon>Eukaryota</taxon>
        <taxon>Fungi</taxon>
        <taxon>Dikarya</taxon>
        <taxon>Ascomycota</taxon>
        <taxon>Pezizomycotina</taxon>
        <taxon>Sordariomycetes</taxon>
        <taxon>Sordariomycetidae</taxon>
        <taxon>Ophiostomatales</taxon>
        <taxon>Ophiostomataceae</taxon>
        <taxon>Ophiostoma</taxon>
    </lineage>
</organism>
<dbReference type="InterPro" id="IPR016181">
    <property type="entry name" value="Acyl_CoA_acyltransferase"/>
</dbReference>
<proteinExistence type="predicted"/>
<feature type="domain" description="N-acetyltransferase" evidence="1">
    <location>
        <begin position="23"/>
        <end position="212"/>
    </location>
</feature>
<dbReference type="GO" id="GO:1990189">
    <property type="term" value="F:protein N-terminal-serine acetyltransferase activity"/>
    <property type="evidence" value="ECO:0007669"/>
    <property type="project" value="TreeGrafter"/>
</dbReference>
<dbReference type="VEuPathDB" id="FungiDB:F503_06280"/>
<dbReference type="GO" id="GO:0008999">
    <property type="term" value="F:protein-N-terminal-alanine acetyltransferase activity"/>
    <property type="evidence" value="ECO:0007669"/>
    <property type="project" value="TreeGrafter"/>
</dbReference>
<dbReference type="EMBL" id="KE148159">
    <property type="protein sequence ID" value="EPE04731.1"/>
    <property type="molecule type" value="Genomic_DNA"/>
</dbReference>
<name>S3BZ57_OPHP1</name>
<dbReference type="STRING" id="1262450.S3BZ57"/>
<dbReference type="PANTHER" id="PTHR43441">
    <property type="entry name" value="RIBOSOMAL-PROTEIN-SERINE ACETYLTRANSFERASE"/>
    <property type="match status" value="1"/>
</dbReference>
<evidence type="ECO:0000259" key="1">
    <source>
        <dbReference type="PROSITE" id="PS51186"/>
    </source>
</evidence>
<dbReference type="SUPFAM" id="SSF55729">
    <property type="entry name" value="Acyl-CoA N-acyltransferases (Nat)"/>
    <property type="match status" value="1"/>
</dbReference>
<dbReference type="AlphaFoldDB" id="S3BZ57"/>
<dbReference type="OrthoDB" id="630895at2759"/>
<dbReference type="PANTHER" id="PTHR43441:SF10">
    <property type="entry name" value="ACETYLTRANSFERASE"/>
    <property type="match status" value="1"/>
</dbReference>
<keyword evidence="3" id="KW-1185">Reference proteome</keyword>
<dbReference type="InterPro" id="IPR000182">
    <property type="entry name" value="GNAT_dom"/>
</dbReference>
<dbReference type="eggNOG" id="ENOG502RXXF">
    <property type="taxonomic scope" value="Eukaryota"/>
</dbReference>